<sequence>MIRLNRIRHYHSLYHAMGSTMLDLVPPDISPLFAGILIFCSFLTSALTAALGLGGGVTLLAIMGLGMPVSSLLPVHGIVQLGSNLSRSLIQRLYIVWPLALWFFIGSVIGIAVGVPIAVWIPDNVAKIALALFILWSVFRKRTAPKPVNRLFFILGGALTSLGTMIVGATGPMVAGLISSQGLTKQPLIATHALCMVLQHGLKILAFGLMGFAYHDWLPMLAAMIASGVLGTWLGTRLLDNLPEKLFRTTFRLTMLILSAQLIWQGVQGLLAH</sequence>
<evidence type="ECO:0000256" key="2">
    <source>
        <dbReference type="ARBA" id="ARBA00009142"/>
    </source>
</evidence>
<evidence type="ECO:0000256" key="6">
    <source>
        <dbReference type="ARBA" id="ARBA00022989"/>
    </source>
</evidence>
<feature type="transmembrane region" description="Helical" evidence="8">
    <location>
        <begin position="119"/>
        <end position="139"/>
    </location>
</feature>
<gene>
    <name evidence="9" type="ORF">F131LOC_02534</name>
</gene>
<name>A0A855MGX7_9GAMM</name>
<evidence type="ECO:0000256" key="8">
    <source>
        <dbReference type="RuleBase" id="RU363041"/>
    </source>
</evidence>
<comment type="similarity">
    <text evidence="2 8">Belongs to the 4-toluene sulfonate uptake permease (TSUP) (TC 2.A.102) family.</text>
</comment>
<evidence type="ECO:0000256" key="7">
    <source>
        <dbReference type="ARBA" id="ARBA00023136"/>
    </source>
</evidence>
<feature type="transmembrane region" description="Helical" evidence="8">
    <location>
        <begin position="251"/>
        <end position="271"/>
    </location>
</feature>
<dbReference type="AlphaFoldDB" id="A0A855MGX7"/>
<feature type="transmembrane region" description="Helical" evidence="8">
    <location>
        <begin position="93"/>
        <end position="113"/>
    </location>
</feature>
<evidence type="ECO:0000313" key="9">
    <source>
        <dbReference type="EMBL" id="POY49664.1"/>
    </source>
</evidence>
<evidence type="ECO:0000256" key="5">
    <source>
        <dbReference type="ARBA" id="ARBA00022692"/>
    </source>
</evidence>
<dbReference type="GO" id="GO:0005886">
    <property type="term" value="C:plasma membrane"/>
    <property type="evidence" value="ECO:0007669"/>
    <property type="project" value="UniProtKB-SubCell"/>
</dbReference>
<evidence type="ECO:0000256" key="4">
    <source>
        <dbReference type="ARBA" id="ARBA00022475"/>
    </source>
</evidence>
<dbReference type="InterPro" id="IPR052017">
    <property type="entry name" value="TSUP"/>
</dbReference>
<accession>A0A855MGX7</accession>
<proteinExistence type="inferred from homology"/>
<evidence type="ECO:0000256" key="1">
    <source>
        <dbReference type="ARBA" id="ARBA00004651"/>
    </source>
</evidence>
<dbReference type="EMBL" id="PDVW01000013">
    <property type="protein sequence ID" value="POY49664.1"/>
    <property type="molecule type" value="Genomic_DNA"/>
</dbReference>
<feature type="transmembrane region" description="Helical" evidence="8">
    <location>
        <begin position="151"/>
        <end position="178"/>
    </location>
</feature>
<reference evidence="9" key="1">
    <citation type="submission" date="2017-12" db="EMBL/GenBank/DDBJ databases">
        <title>First report on the novel genomospecies/subspecies of Pectobacterium carotovorum in Russia.</title>
        <authorList>
            <person name="Shirshikov F.V."/>
            <person name="Miroshnikov K."/>
            <person name="Toshakov S.V."/>
            <person name="Kabanova A.P."/>
            <person name="Barannik A.P."/>
            <person name="Shneider M."/>
            <person name="Ignatov A.N."/>
            <person name="Miroshnikov K.A."/>
        </authorList>
    </citation>
    <scope>NUCLEOTIDE SEQUENCE [LARGE SCALE GENOMIC DNA]</scope>
    <source>
        <strain evidence="9">F131</strain>
    </source>
</reference>
<evidence type="ECO:0000256" key="3">
    <source>
        <dbReference type="ARBA" id="ARBA00022448"/>
    </source>
</evidence>
<comment type="subcellular location">
    <subcellularLocation>
        <location evidence="1 8">Cell membrane</location>
        <topology evidence="1 8">Multi-pass membrane protein</topology>
    </subcellularLocation>
</comment>
<protein>
    <recommendedName>
        <fullName evidence="8">Probable membrane transporter protein</fullName>
    </recommendedName>
</protein>
<keyword evidence="3" id="KW-0813">Transport</keyword>
<organism evidence="9">
    <name type="scientific">Pectobacterium versatile</name>
    <dbReference type="NCBI Taxonomy" id="2488639"/>
    <lineage>
        <taxon>Bacteria</taxon>
        <taxon>Pseudomonadati</taxon>
        <taxon>Pseudomonadota</taxon>
        <taxon>Gammaproteobacteria</taxon>
        <taxon>Enterobacterales</taxon>
        <taxon>Pectobacteriaceae</taxon>
        <taxon>Pectobacterium</taxon>
    </lineage>
</organism>
<keyword evidence="4 8" id="KW-1003">Cell membrane</keyword>
<feature type="transmembrane region" description="Helical" evidence="8">
    <location>
        <begin position="32"/>
        <end position="53"/>
    </location>
</feature>
<feature type="transmembrane region" description="Helical" evidence="8">
    <location>
        <begin position="59"/>
        <end position="81"/>
    </location>
</feature>
<comment type="caution">
    <text evidence="9">The sequence shown here is derived from an EMBL/GenBank/DDBJ whole genome shotgun (WGS) entry which is preliminary data.</text>
</comment>
<keyword evidence="5 8" id="KW-0812">Transmembrane</keyword>
<keyword evidence="6 8" id="KW-1133">Transmembrane helix</keyword>
<feature type="transmembrane region" description="Helical" evidence="8">
    <location>
        <begin position="217"/>
        <end position="239"/>
    </location>
</feature>
<dbReference type="Pfam" id="PF01925">
    <property type="entry name" value="TauE"/>
    <property type="match status" value="1"/>
</dbReference>
<dbReference type="InterPro" id="IPR002781">
    <property type="entry name" value="TM_pro_TauE-like"/>
</dbReference>
<dbReference type="PANTHER" id="PTHR30269:SF23">
    <property type="entry name" value="MEMBRANE TRANSPORTER PROTEIN YDHB-RELATED"/>
    <property type="match status" value="1"/>
</dbReference>
<dbReference type="PANTHER" id="PTHR30269">
    <property type="entry name" value="TRANSMEMBRANE PROTEIN YFCA"/>
    <property type="match status" value="1"/>
</dbReference>
<keyword evidence="7 8" id="KW-0472">Membrane</keyword>